<dbReference type="Pfam" id="PF02886">
    <property type="entry name" value="LBP_BPI_CETP_C"/>
    <property type="match status" value="1"/>
</dbReference>
<reference evidence="2" key="1">
    <citation type="submission" date="2015-03" db="EMBL/GenBank/DDBJ databases">
        <title>Wuchereria bancrofti Genome Sequencing Papua New Guinea Strain.</title>
        <authorList>
            <person name="Small S.T."/>
            <person name="Serre D."/>
            <person name="Zimmerman P.A."/>
        </authorList>
    </citation>
    <scope>NUCLEOTIDE SEQUENCE [LARGE SCALE GENOMIC DNA]</scope>
    <source>
        <strain evidence="2">pt0022</strain>
    </source>
</reference>
<protein>
    <recommendedName>
        <fullName evidence="1">Lipid-binding serum glycoprotein C-terminal domain-containing protein</fullName>
    </recommendedName>
</protein>
<dbReference type="InterPro" id="IPR032942">
    <property type="entry name" value="BPI/LBP/Plunc"/>
</dbReference>
<sequence>MNNHSPTIQMRITNFGLEFISQLITKILNQKCNFMIPFMDLSDPPLQINITNATISEFIPPNLKMEPKSPHGIHIKAINGSFKLHTLFTTFLPLIFKTVTVTGEADVNASNFIVKLEMDVLAENFHPLIKLRNCAVNIKNINVVYHSNSNLLDILSTMKSSISQIVVRKINIEFCKRMNQTMIANVNDMILRIPQYSKLPGNLYINYEFQEDMIAEENYLQANALWQIIAFHPSLLVNKSLIKINNTILSSSNAFYNISENKHMFYVWLSDNIANELFRTLFENGNLILLIDNNFHSGIFAKFLRTRCLFYELCIGHLFPIFAKKYANQTVTIRLNAIKPPVYSTTSNGITVSAVLLFKLFISNYENETDGFAQFTTMTSYTIVPSLHDQMLLFKIVDTNISIIQFNANIGQLPALMFNMLMKTVKIINSWIGTIAPQIGITLPIIGGYAIEQSASINLLNDTMLINLDFVEKSNQTFSFYEIIYGDLNPTCDQHLHIKS</sequence>
<evidence type="ECO:0000259" key="1">
    <source>
        <dbReference type="SMART" id="SM00329"/>
    </source>
</evidence>
<dbReference type="PANTHER" id="PTHR10504">
    <property type="entry name" value="BACTERICIDAL PERMEABILITY-INCREASING BPI PROTEIN-RELATED"/>
    <property type="match status" value="1"/>
</dbReference>
<organism evidence="2 3">
    <name type="scientific">Wuchereria bancrofti</name>
    <dbReference type="NCBI Taxonomy" id="6293"/>
    <lineage>
        <taxon>Eukaryota</taxon>
        <taxon>Metazoa</taxon>
        <taxon>Ecdysozoa</taxon>
        <taxon>Nematoda</taxon>
        <taxon>Chromadorea</taxon>
        <taxon>Rhabditida</taxon>
        <taxon>Spirurina</taxon>
        <taxon>Spiruromorpha</taxon>
        <taxon>Filarioidea</taxon>
        <taxon>Onchocercidae</taxon>
        <taxon>Wuchereria</taxon>
    </lineage>
</organism>
<dbReference type="GO" id="GO:0005615">
    <property type="term" value="C:extracellular space"/>
    <property type="evidence" value="ECO:0007669"/>
    <property type="project" value="TreeGrafter"/>
</dbReference>
<dbReference type="SMART" id="SM00329">
    <property type="entry name" value="BPI2"/>
    <property type="match status" value="1"/>
</dbReference>
<evidence type="ECO:0000313" key="3">
    <source>
        <dbReference type="WBParaSite" id="mrna-Wban_04399"/>
    </source>
</evidence>
<dbReference type="WBParaSite" id="mrna-Wban_04399">
    <property type="protein sequence ID" value="mrna-Wban_04399"/>
    <property type="gene ID" value="Wban_04399"/>
</dbReference>
<accession>A0AAF5PR84</accession>
<dbReference type="Gene3D" id="3.15.20.10">
    <property type="entry name" value="Bactericidal permeability-increasing protein, domain 2"/>
    <property type="match status" value="1"/>
</dbReference>
<feature type="domain" description="Lipid-binding serum glycoprotein C-terminal" evidence="1">
    <location>
        <begin position="259"/>
        <end position="468"/>
    </location>
</feature>
<dbReference type="Gene3D" id="3.15.10.10">
    <property type="entry name" value="Bactericidal permeability-increasing protein, domain 1"/>
    <property type="match status" value="1"/>
</dbReference>
<dbReference type="SUPFAM" id="SSF55394">
    <property type="entry name" value="Bactericidal permeability-increasing protein, BPI"/>
    <property type="match status" value="2"/>
</dbReference>
<reference evidence="3" key="3">
    <citation type="submission" date="2024-02" db="UniProtKB">
        <authorList>
            <consortium name="WormBaseParasite"/>
        </authorList>
    </citation>
    <scope>IDENTIFICATION</scope>
    <source>
        <strain evidence="3">pt0022</strain>
    </source>
</reference>
<name>A0AAF5PR84_WUCBA</name>
<dbReference type="PANTHER" id="PTHR10504:SF131">
    <property type="entry name" value="BPI2 DOMAIN-CONTAINING PROTEIN"/>
    <property type="match status" value="1"/>
</dbReference>
<reference evidence="2" key="2">
    <citation type="journal article" date="2016" name="Mol. Ecol.">
        <title>Population genomics of the filarial nematode parasite Wuchereria bancrofti from mosquitoes.</title>
        <authorList>
            <person name="Small S.T."/>
            <person name="Reimer L.J."/>
            <person name="Tisch D.J."/>
            <person name="King C.L."/>
            <person name="Christensen B.M."/>
            <person name="Siba P.M."/>
            <person name="Kazura J.W."/>
            <person name="Serre D."/>
            <person name="Zimmerman P.A."/>
        </authorList>
    </citation>
    <scope>NUCLEOTIDE SEQUENCE</scope>
    <source>
        <strain evidence="2">pt0022</strain>
    </source>
</reference>
<dbReference type="AlphaFoldDB" id="A0AAF5PR84"/>
<dbReference type="InterPro" id="IPR017943">
    <property type="entry name" value="Bactericidal_perm-incr_a/b_dom"/>
</dbReference>
<proteinExistence type="predicted"/>
<evidence type="ECO:0000313" key="2">
    <source>
        <dbReference type="Proteomes" id="UP000093561"/>
    </source>
</evidence>
<dbReference type="Proteomes" id="UP000093561">
    <property type="component" value="Unassembled WGS sequence"/>
</dbReference>
<dbReference type="InterPro" id="IPR001124">
    <property type="entry name" value="Lipid-bd_serum_glycop_C"/>
</dbReference>
<dbReference type="GO" id="GO:0008289">
    <property type="term" value="F:lipid binding"/>
    <property type="evidence" value="ECO:0007669"/>
    <property type="project" value="InterPro"/>
</dbReference>